<evidence type="ECO:0000256" key="2">
    <source>
        <dbReference type="ARBA" id="ARBA00012000"/>
    </source>
</evidence>
<dbReference type="SUPFAM" id="SSF55945">
    <property type="entry name" value="TATA-box binding protein-like"/>
    <property type="match status" value="1"/>
</dbReference>
<dbReference type="RefSeq" id="WP_056149481.1">
    <property type="nucleotide sequence ID" value="NZ_LR743511.1"/>
</dbReference>
<evidence type="ECO:0000259" key="5">
    <source>
        <dbReference type="SMART" id="SM00478"/>
    </source>
</evidence>
<dbReference type="SMART" id="SM01009">
    <property type="entry name" value="AlkA_N"/>
    <property type="match status" value="1"/>
</dbReference>
<dbReference type="Pfam" id="PF00730">
    <property type="entry name" value="HhH-GPD"/>
    <property type="match status" value="1"/>
</dbReference>
<accession>A0A679KHP4</accession>
<dbReference type="GO" id="GO:0032131">
    <property type="term" value="F:alkylated DNA binding"/>
    <property type="evidence" value="ECO:0007669"/>
    <property type="project" value="TreeGrafter"/>
</dbReference>
<dbReference type="Gene3D" id="3.30.310.20">
    <property type="entry name" value="DNA-3-methyladenine glycosylase AlkA, N-terminal domain"/>
    <property type="match status" value="1"/>
</dbReference>
<dbReference type="InterPro" id="IPR011257">
    <property type="entry name" value="DNA_glycosylase"/>
</dbReference>
<dbReference type="Gene3D" id="1.10.340.30">
    <property type="entry name" value="Hypothetical protein, domain 2"/>
    <property type="match status" value="1"/>
</dbReference>
<evidence type="ECO:0000256" key="4">
    <source>
        <dbReference type="ARBA" id="ARBA00023204"/>
    </source>
</evidence>
<proteinExistence type="predicted"/>
<keyword evidence="4" id="KW-0234">DNA repair</keyword>
<comment type="catalytic activity">
    <reaction evidence="1">
        <text>Hydrolysis of alkylated DNA, releasing 3-methyladenine, 3-methylguanine, 7-methylguanine and 7-methyladenine.</text>
        <dbReference type="EC" id="3.2.2.21"/>
    </reaction>
</comment>
<evidence type="ECO:0000259" key="6">
    <source>
        <dbReference type="SMART" id="SM01009"/>
    </source>
</evidence>
<dbReference type="SUPFAM" id="SSF48150">
    <property type="entry name" value="DNA-glycosylase"/>
    <property type="match status" value="1"/>
</dbReference>
<dbReference type="GO" id="GO:0008725">
    <property type="term" value="F:DNA-3-methyladenine glycosylase activity"/>
    <property type="evidence" value="ECO:0007669"/>
    <property type="project" value="TreeGrafter"/>
</dbReference>
<gene>
    <name evidence="7" type="primary">alkA</name>
    <name evidence="7" type="ORF">MBLL_03772</name>
</gene>
<feature type="domain" description="HhH-GPD" evidence="5">
    <location>
        <begin position="130"/>
        <end position="290"/>
    </location>
</feature>
<dbReference type="GO" id="GO:0006307">
    <property type="term" value="P:DNA alkylation repair"/>
    <property type="evidence" value="ECO:0007669"/>
    <property type="project" value="TreeGrafter"/>
</dbReference>
<dbReference type="Pfam" id="PF06029">
    <property type="entry name" value="AlkA_N"/>
    <property type="match status" value="1"/>
</dbReference>
<dbReference type="EMBL" id="LR743511">
    <property type="protein sequence ID" value="CAA2144646.1"/>
    <property type="molecule type" value="Genomic_DNA"/>
</dbReference>
<protein>
    <recommendedName>
        <fullName evidence="2">DNA-3-methyladenine glycosylase II</fullName>
        <ecNumber evidence="2">3.2.2.21</ecNumber>
    </recommendedName>
</protein>
<dbReference type="Gene3D" id="1.10.1670.10">
    <property type="entry name" value="Helix-hairpin-Helix base-excision DNA repair enzymes (C-terminal)"/>
    <property type="match status" value="1"/>
</dbReference>
<dbReference type="InterPro" id="IPR051912">
    <property type="entry name" value="Alkylbase_DNA_Glycosylase/TA"/>
</dbReference>
<dbReference type="GO" id="GO:0006285">
    <property type="term" value="P:base-excision repair, AP site formation"/>
    <property type="evidence" value="ECO:0007669"/>
    <property type="project" value="TreeGrafter"/>
</dbReference>
<feature type="domain" description="DNA-3-methyladenine glycosylase AlkA N-terminal" evidence="6">
    <location>
        <begin position="4"/>
        <end position="120"/>
    </location>
</feature>
<dbReference type="PANTHER" id="PTHR43003:SF13">
    <property type="entry name" value="DNA-3-METHYLADENINE GLYCOSYLASE 2"/>
    <property type="match status" value="1"/>
</dbReference>
<dbReference type="PANTHER" id="PTHR43003">
    <property type="entry name" value="DNA-3-METHYLADENINE GLYCOSYLASE"/>
    <property type="match status" value="1"/>
</dbReference>
<dbReference type="InterPro" id="IPR003265">
    <property type="entry name" value="HhH-GPD_domain"/>
</dbReference>
<dbReference type="AlphaFoldDB" id="A0A679KHP4"/>
<evidence type="ECO:0000313" key="7">
    <source>
        <dbReference type="EMBL" id="CAA2144646.1"/>
    </source>
</evidence>
<evidence type="ECO:0000256" key="1">
    <source>
        <dbReference type="ARBA" id="ARBA00000086"/>
    </source>
</evidence>
<sequence length="314" mass="32769">MTHIIPLPYRPPYDWPAILAYLGGRAIPGVEVVTADAYARTVYLGGRPGTISVMRGGDDALVATVDHPDPAILPDVLARLRPMFDCDADPALIAAALSRHPDLAPLVAERPGLRVPGAWDGFEIAVRAILGQQVSVNAATRLAGRLVSAFGEAMAPDDAGTGLTHLFPTPDRLLDADVAATLGMPGARGRAIGALAAEAHAKPDLFARGRGLDPAVAALRGLSGIGEWTAQYIALRALREPDALPASDLALLRSLDTGAGRPTPAQLLARAEAWRPWRAYAAVHLWTSDAARIAAALPVPKPAAKRRPAGPASG</sequence>
<dbReference type="SMART" id="SM00478">
    <property type="entry name" value="ENDO3c"/>
    <property type="match status" value="1"/>
</dbReference>
<dbReference type="GO" id="GO:0032993">
    <property type="term" value="C:protein-DNA complex"/>
    <property type="evidence" value="ECO:0007669"/>
    <property type="project" value="TreeGrafter"/>
</dbReference>
<name>A0A679KHP4_9HYPH</name>
<evidence type="ECO:0000256" key="3">
    <source>
        <dbReference type="ARBA" id="ARBA00022763"/>
    </source>
</evidence>
<reference evidence="7" key="1">
    <citation type="submission" date="2019-12" db="EMBL/GenBank/DDBJ databases">
        <authorList>
            <person name="Cremers G."/>
        </authorList>
    </citation>
    <scope>NUCLEOTIDE SEQUENCE</scope>
    <source>
        <strain evidence="7">Mbul2</strain>
    </source>
</reference>
<dbReference type="InterPro" id="IPR010316">
    <property type="entry name" value="AlkA_N"/>
</dbReference>
<dbReference type="InterPro" id="IPR023170">
    <property type="entry name" value="HhH_base_excis_C"/>
</dbReference>
<keyword evidence="3" id="KW-0227">DNA damage</keyword>
<dbReference type="GO" id="GO:0005737">
    <property type="term" value="C:cytoplasm"/>
    <property type="evidence" value="ECO:0007669"/>
    <property type="project" value="TreeGrafter"/>
</dbReference>
<dbReference type="GO" id="GO:0043916">
    <property type="term" value="F:DNA-7-methylguanine glycosylase activity"/>
    <property type="evidence" value="ECO:0007669"/>
    <property type="project" value="TreeGrafter"/>
</dbReference>
<organism evidence="7">
    <name type="scientific">Methylobacterium bullatum</name>
    <dbReference type="NCBI Taxonomy" id="570505"/>
    <lineage>
        <taxon>Bacteria</taxon>
        <taxon>Pseudomonadati</taxon>
        <taxon>Pseudomonadota</taxon>
        <taxon>Alphaproteobacteria</taxon>
        <taxon>Hyphomicrobiales</taxon>
        <taxon>Methylobacteriaceae</taxon>
        <taxon>Methylobacterium</taxon>
    </lineage>
</organism>
<dbReference type="CDD" id="cd00056">
    <property type="entry name" value="ENDO3c"/>
    <property type="match status" value="1"/>
</dbReference>
<dbReference type="EC" id="3.2.2.21" evidence="2"/>
<dbReference type="InterPro" id="IPR037046">
    <property type="entry name" value="AlkA_N_sf"/>
</dbReference>